<dbReference type="AlphaFoldDB" id="A0A9Q8WIU3"/>
<dbReference type="InterPro" id="IPR027417">
    <property type="entry name" value="P-loop_NTPase"/>
</dbReference>
<dbReference type="Proteomes" id="UP000830671">
    <property type="component" value="Chromosome 5"/>
</dbReference>
<sequence>MEQQVARLVEKAWDKFQKTPEEKRLLKSLLPGSSVMFSSLTSTSFYPRISGIPGSGKTTLSQIVTTRLNARAATLDPSNPTRTSHPPAAFVPMDGYHLTRAQLSAMPDPKTAHARRGAAFTFDGPAFHKLVTSLREPLRADSSPIYAPSFDHAVKDPKENDIAIQPYHRIVVFEGNYLTLDKPPWSDAAKLMDELWFVDVDFEVARKRLIGRHVKAGIAKNEEEADKRARENDLVNGKEIVDFRLTVDEVVTSREDDEWIHE</sequence>
<keyword evidence="2" id="KW-1185">Reference proteome</keyword>
<reference evidence="1" key="1">
    <citation type="journal article" date="2021" name="Mol. Plant Microbe Interact.">
        <title>Complete Genome Sequence of the Plant-Pathogenic Fungus Colletotrichum lupini.</title>
        <authorList>
            <person name="Baroncelli R."/>
            <person name="Pensec F."/>
            <person name="Da Lio D."/>
            <person name="Boufleur T."/>
            <person name="Vicente I."/>
            <person name="Sarrocco S."/>
            <person name="Picot A."/>
            <person name="Baraldi E."/>
            <person name="Sukno S."/>
            <person name="Thon M."/>
            <person name="Le Floch G."/>
        </authorList>
    </citation>
    <scope>NUCLEOTIDE SEQUENCE</scope>
    <source>
        <strain evidence="1">IMI 504893</strain>
    </source>
</reference>
<evidence type="ECO:0000313" key="2">
    <source>
        <dbReference type="Proteomes" id="UP000830671"/>
    </source>
</evidence>
<evidence type="ECO:0000313" key="1">
    <source>
        <dbReference type="EMBL" id="UQC84999.1"/>
    </source>
</evidence>
<dbReference type="RefSeq" id="XP_049146616.1">
    <property type="nucleotide sequence ID" value="XM_049289471.1"/>
</dbReference>
<dbReference type="EMBL" id="CP019477">
    <property type="protein sequence ID" value="UQC84999.1"/>
    <property type="molecule type" value="Genomic_DNA"/>
</dbReference>
<protein>
    <recommendedName>
        <fullName evidence="3">Phosphoribulokinase/uridine kinase domain-containing protein</fullName>
    </recommendedName>
</protein>
<gene>
    <name evidence="1" type="ORF">CLUP02_10495</name>
</gene>
<dbReference type="KEGG" id="clup:CLUP02_10495"/>
<name>A0A9Q8WIU3_9PEZI</name>
<proteinExistence type="predicted"/>
<evidence type="ECO:0008006" key="3">
    <source>
        <dbReference type="Google" id="ProtNLM"/>
    </source>
</evidence>
<dbReference type="PANTHER" id="PTHR10285">
    <property type="entry name" value="URIDINE KINASE"/>
    <property type="match status" value="1"/>
</dbReference>
<dbReference type="SUPFAM" id="SSF52540">
    <property type="entry name" value="P-loop containing nucleoside triphosphate hydrolases"/>
    <property type="match status" value="1"/>
</dbReference>
<dbReference type="GeneID" id="73344481"/>
<dbReference type="Gene3D" id="3.40.50.300">
    <property type="entry name" value="P-loop containing nucleotide triphosphate hydrolases"/>
    <property type="match status" value="1"/>
</dbReference>
<accession>A0A9Q8WIU3</accession>
<organism evidence="1 2">
    <name type="scientific">Colletotrichum lupini</name>
    <dbReference type="NCBI Taxonomy" id="145971"/>
    <lineage>
        <taxon>Eukaryota</taxon>
        <taxon>Fungi</taxon>
        <taxon>Dikarya</taxon>
        <taxon>Ascomycota</taxon>
        <taxon>Pezizomycotina</taxon>
        <taxon>Sordariomycetes</taxon>
        <taxon>Hypocreomycetidae</taxon>
        <taxon>Glomerellales</taxon>
        <taxon>Glomerellaceae</taxon>
        <taxon>Colletotrichum</taxon>
        <taxon>Colletotrichum acutatum species complex</taxon>
    </lineage>
</organism>